<dbReference type="Proteomes" id="UP000289794">
    <property type="component" value="Chromosome"/>
</dbReference>
<dbReference type="EC" id="4.3.1.3" evidence="2"/>
<evidence type="ECO:0000256" key="1">
    <source>
        <dbReference type="ARBA" id="ARBA00023239"/>
    </source>
</evidence>
<dbReference type="KEGG" id="bpro:PMF13cell1_03198"/>
<sequence length="507" mass="55347">MKIVTLGGRNTLEQVAAVARYGAVVEFSAKYIERVKICRQHVECFSREGKAIYGITTGLGDNCRKFIPEEERVKIQRNHILAHTVSVGEPLDEEGVRAMMFVMLLHFGSGLTGFRLETLELIKELLNRKITPRVPKHGSVGYIGLESHIGMVLIGEGQAWYEGELLPGAEALKRAGLQPAVLGSKEGLTLVSGTTSVTALACLAYYDSVILSGTADVSGAFSLEMLKGTLKAMDERLMRARPHPDQMQTAENIRNLLAGSKIAERYRDYRVQDALSLRCIPQLHGAVKKTLKDGLESIAIELNSSVDNPLIFEKDGEAEALMGCNADGTYLGMASDFLCIALADLVKMAERRIDRLVNRHLSELPPFLNASADFNDGLMMIQYTAAGLAGEMRLLSHPAVVDNVPTCANQEDYVNMGYNAARKACDAVKTAQYVLAIELICAAQAKEFYPEGESSPAIEAVYAKIREVMPALKEDAALEPYIEAVRNLILNGEILEAVRSAGVNVKL</sequence>
<dbReference type="InterPro" id="IPR001106">
    <property type="entry name" value="Aromatic_Lyase"/>
</dbReference>
<dbReference type="Pfam" id="PF00221">
    <property type="entry name" value="Lyase_aromatic"/>
    <property type="match status" value="1"/>
</dbReference>
<dbReference type="RefSeq" id="WP_130181341.1">
    <property type="nucleotide sequence ID" value="NZ_CP035945.1"/>
</dbReference>
<dbReference type="Gene3D" id="1.20.200.10">
    <property type="entry name" value="Fumarase/aspartase (Central domain)"/>
    <property type="match status" value="1"/>
</dbReference>
<evidence type="ECO:0000313" key="3">
    <source>
        <dbReference type="Proteomes" id="UP000289794"/>
    </source>
</evidence>
<proteinExistence type="predicted"/>
<accession>A0A4P6M0N2</accession>
<dbReference type="CDD" id="cd00332">
    <property type="entry name" value="PAL-HAL"/>
    <property type="match status" value="1"/>
</dbReference>
<dbReference type="InterPro" id="IPR024083">
    <property type="entry name" value="Fumarase/histidase_N"/>
</dbReference>
<organism evidence="2 3">
    <name type="scientific">Blautia producta</name>
    <dbReference type="NCBI Taxonomy" id="33035"/>
    <lineage>
        <taxon>Bacteria</taxon>
        <taxon>Bacillati</taxon>
        <taxon>Bacillota</taxon>
        <taxon>Clostridia</taxon>
        <taxon>Lachnospirales</taxon>
        <taxon>Lachnospiraceae</taxon>
        <taxon>Blautia</taxon>
    </lineage>
</organism>
<protein>
    <submittedName>
        <fullName evidence="2">Histidine ammonia-lyase</fullName>
        <ecNumber evidence="2">4.3.1.3</ecNumber>
    </submittedName>
</protein>
<dbReference type="InterPro" id="IPR008948">
    <property type="entry name" value="L-Aspartase-like"/>
</dbReference>
<dbReference type="AlphaFoldDB" id="A0A4P6M0N2"/>
<reference evidence="2 3" key="1">
    <citation type="submission" date="2019-01" db="EMBL/GenBank/DDBJ databases">
        <title>PMF-metabolizing Aryl O-demethylase.</title>
        <authorList>
            <person name="Kim M."/>
        </authorList>
    </citation>
    <scope>NUCLEOTIDE SEQUENCE [LARGE SCALE GENOMIC DNA]</scope>
    <source>
        <strain evidence="2 3">PMF1</strain>
    </source>
</reference>
<dbReference type="PANTHER" id="PTHR10362">
    <property type="entry name" value="HISTIDINE AMMONIA-LYASE"/>
    <property type="match status" value="1"/>
</dbReference>
<evidence type="ECO:0000313" key="2">
    <source>
        <dbReference type="EMBL" id="QBE97635.1"/>
    </source>
</evidence>
<gene>
    <name evidence="2" type="primary">hutH_4</name>
    <name evidence="2" type="ORF">PMF13cell1_03198</name>
</gene>
<name>A0A4P6M0N2_9FIRM</name>
<dbReference type="SUPFAM" id="SSF48557">
    <property type="entry name" value="L-aspartase-like"/>
    <property type="match status" value="1"/>
</dbReference>
<keyword evidence="1 2" id="KW-0456">Lyase</keyword>
<dbReference type="Gene3D" id="1.10.275.10">
    <property type="entry name" value="Fumarase/aspartase (N-terminal domain)"/>
    <property type="match status" value="1"/>
</dbReference>
<dbReference type="GO" id="GO:0004397">
    <property type="term" value="F:histidine ammonia-lyase activity"/>
    <property type="evidence" value="ECO:0007669"/>
    <property type="project" value="UniProtKB-EC"/>
</dbReference>
<dbReference type="EMBL" id="CP035945">
    <property type="protein sequence ID" value="QBE97635.1"/>
    <property type="molecule type" value="Genomic_DNA"/>
</dbReference>